<comment type="similarity">
    <text evidence="2 7">Belongs to the DPM3 family.</text>
</comment>
<dbReference type="Pfam" id="PF08285">
    <property type="entry name" value="DPM3"/>
    <property type="match status" value="1"/>
</dbReference>
<dbReference type="Proteomes" id="UP000316726">
    <property type="component" value="Chromosome 4"/>
</dbReference>
<keyword evidence="4 7" id="KW-0256">Endoplasmic reticulum</keyword>
<proteinExistence type="inferred from homology"/>
<organism evidence="8 9">
    <name type="scientific">Chloropicon primus</name>
    <dbReference type="NCBI Taxonomy" id="1764295"/>
    <lineage>
        <taxon>Eukaryota</taxon>
        <taxon>Viridiplantae</taxon>
        <taxon>Chlorophyta</taxon>
        <taxon>Chloropicophyceae</taxon>
        <taxon>Chloropicales</taxon>
        <taxon>Chloropicaceae</taxon>
        <taxon>Chloropicon</taxon>
    </lineage>
</organism>
<evidence type="ECO:0000256" key="4">
    <source>
        <dbReference type="ARBA" id="ARBA00022824"/>
    </source>
</evidence>
<sequence length="88" mass="9668">MKRIHGILAGVAGAAVAWMALLGSDLLDETFVLALPLLAVVSYGLFNLGIVVRKILNFRTYPKEQKALLEDILRAKEALKGKKVFDDE</sequence>
<name>A0A5B8MJ94_9CHLO</name>
<reference evidence="8 9" key="1">
    <citation type="submission" date="2018-07" db="EMBL/GenBank/DDBJ databases">
        <title>The complete nuclear genome of the prasinophyte Chloropicon primus (CCMP1205).</title>
        <authorList>
            <person name="Pombert J.-F."/>
            <person name="Otis C."/>
            <person name="Turmel M."/>
            <person name="Lemieux C."/>
        </authorList>
    </citation>
    <scope>NUCLEOTIDE SEQUENCE [LARGE SCALE GENOMIC DNA]</scope>
    <source>
        <strain evidence="8 9">CCMP1205</strain>
    </source>
</reference>
<comment type="subcellular location">
    <subcellularLocation>
        <location evidence="1 7">Endoplasmic reticulum membrane</location>
        <topology evidence="1 7">Multi-pass membrane protein</topology>
    </subcellularLocation>
</comment>
<evidence type="ECO:0000256" key="5">
    <source>
        <dbReference type="ARBA" id="ARBA00022989"/>
    </source>
</evidence>
<dbReference type="GO" id="GO:0005789">
    <property type="term" value="C:endoplasmic reticulum membrane"/>
    <property type="evidence" value="ECO:0007669"/>
    <property type="project" value="UniProtKB-SubCell"/>
</dbReference>
<evidence type="ECO:0000256" key="1">
    <source>
        <dbReference type="ARBA" id="ARBA00004477"/>
    </source>
</evidence>
<evidence type="ECO:0000313" key="8">
    <source>
        <dbReference type="EMBL" id="QDZ20479.1"/>
    </source>
</evidence>
<evidence type="ECO:0000313" key="9">
    <source>
        <dbReference type="Proteomes" id="UP000316726"/>
    </source>
</evidence>
<dbReference type="PANTHER" id="PTHR16433:SF0">
    <property type="entry name" value="DOLICHOL-PHOSPHATE MANNOSYLTRANSFERASE SUBUNIT 3"/>
    <property type="match status" value="1"/>
</dbReference>
<dbReference type="InterPro" id="IPR013174">
    <property type="entry name" value="DPM3"/>
</dbReference>
<dbReference type="UniPathway" id="UPA00378"/>
<dbReference type="GO" id="GO:0033185">
    <property type="term" value="C:dolichol-phosphate-mannose synthase complex"/>
    <property type="evidence" value="ECO:0007669"/>
    <property type="project" value="TreeGrafter"/>
</dbReference>
<accession>A0A5B8MJ94</accession>
<dbReference type="PANTHER" id="PTHR16433">
    <property type="entry name" value="DOLICHOL-PHOSPHATE MANNOSYLTRANSFERASE SUBUNIT 3"/>
    <property type="match status" value="1"/>
</dbReference>
<comment type="subunit">
    <text evidence="7">Component of the dolichol-phosphate mannose (DPM) synthase complex.</text>
</comment>
<feature type="transmembrane region" description="Helical" evidence="7">
    <location>
        <begin position="33"/>
        <end position="56"/>
    </location>
</feature>
<evidence type="ECO:0000256" key="3">
    <source>
        <dbReference type="ARBA" id="ARBA00022692"/>
    </source>
</evidence>
<evidence type="ECO:0000256" key="2">
    <source>
        <dbReference type="ARBA" id="ARBA00010430"/>
    </source>
</evidence>
<dbReference type="OrthoDB" id="2014333at2759"/>
<comment type="function">
    <text evidence="7">Stabilizer subunit of the dolichol-phosphate mannose (DPM) synthase complex; tethers catalytic subunit to the ER.</text>
</comment>
<protein>
    <recommendedName>
        <fullName evidence="7">Dolichol-phosphate mannosyltransferase subunit 3</fullName>
    </recommendedName>
</protein>
<keyword evidence="9" id="KW-1185">Reference proteome</keyword>
<evidence type="ECO:0000256" key="7">
    <source>
        <dbReference type="RuleBase" id="RU365085"/>
    </source>
</evidence>
<comment type="pathway">
    <text evidence="7">Protein modification; protein glycosylation.</text>
</comment>
<dbReference type="GO" id="GO:0006506">
    <property type="term" value="P:GPI anchor biosynthetic process"/>
    <property type="evidence" value="ECO:0007669"/>
    <property type="project" value="TreeGrafter"/>
</dbReference>
<gene>
    <name evidence="8" type="ORF">A3770_04p29970</name>
</gene>
<dbReference type="EMBL" id="CP031037">
    <property type="protein sequence ID" value="QDZ20479.1"/>
    <property type="molecule type" value="Genomic_DNA"/>
</dbReference>
<keyword evidence="3 7" id="KW-0812">Transmembrane</keyword>
<comment type="caution">
    <text evidence="7">Lacks conserved residue(s) required for the propagation of feature annotation.</text>
</comment>
<keyword evidence="5 7" id="KW-1133">Transmembrane helix</keyword>
<keyword evidence="6 7" id="KW-0472">Membrane</keyword>
<dbReference type="AlphaFoldDB" id="A0A5B8MJ94"/>
<evidence type="ECO:0000256" key="6">
    <source>
        <dbReference type="ARBA" id="ARBA00023136"/>
    </source>
</evidence>